<dbReference type="Proteomes" id="UP000681722">
    <property type="component" value="Unassembled WGS sequence"/>
</dbReference>
<keyword evidence="2" id="KW-1133">Transmembrane helix</keyword>
<gene>
    <name evidence="3" type="ORF">GPM918_LOCUS34833</name>
    <name evidence="4" type="ORF">SRO942_LOCUS35544</name>
</gene>
<keyword evidence="2" id="KW-0472">Membrane</keyword>
<keyword evidence="5" id="KW-1185">Reference proteome</keyword>
<dbReference type="EMBL" id="CAJOBC010085084">
    <property type="protein sequence ID" value="CAF4326426.1"/>
    <property type="molecule type" value="Genomic_DNA"/>
</dbReference>
<proteinExistence type="predicted"/>
<dbReference type="EMBL" id="CAJNOQ010019633">
    <property type="protein sequence ID" value="CAF1453963.1"/>
    <property type="molecule type" value="Genomic_DNA"/>
</dbReference>
<evidence type="ECO:0000313" key="5">
    <source>
        <dbReference type="Proteomes" id="UP000663829"/>
    </source>
</evidence>
<evidence type="ECO:0000313" key="3">
    <source>
        <dbReference type="EMBL" id="CAF1453963.1"/>
    </source>
</evidence>
<organism evidence="3 5">
    <name type="scientific">Didymodactylos carnosus</name>
    <dbReference type="NCBI Taxonomy" id="1234261"/>
    <lineage>
        <taxon>Eukaryota</taxon>
        <taxon>Metazoa</taxon>
        <taxon>Spiralia</taxon>
        <taxon>Gnathifera</taxon>
        <taxon>Rotifera</taxon>
        <taxon>Eurotatoria</taxon>
        <taxon>Bdelloidea</taxon>
        <taxon>Philodinida</taxon>
        <taxon>Philodinidae</taxon>
        <taxon>Didymodactylos</taxon>
    </lineage>
</organism>
<dbReference type="Proteomes" id="UP000663829">
    <property type="component" value="Unassembled WGS sequence"/>
</dbReference>
<evidence type="ECO:0000256" key="2">
    <source>
        <dbReference type="SAM" id="Phobius"/>
    </source>
</evidence>
<reference evidence="3" key="1">
    <citation type="submission" date="2021-02" db="EMBL/GenBank/DDBJ databases">
        <authorList>
            <person name="Nowell W R."/>
        </authorList>
    </citation>
    <scope>NUCLEOTIDE SEQUENCE</scope>
</reference>
<feature type="region of interest" description="Disordered" evidence="1">
    <location>
        <begin position="1"/>
        <end position="93"/>
    </location>
</feature>
<feature type="compositionally biased region" description="Basic and acidic residues" evidence="1">
    <location>
        <begin position="72"/>
        <end position="84"/>
    </location>
</feature>
<feature type="non-terminal residue" evidence="3">
    <location>
        <position position="1"/>
    </location>
</feature>
<evidence type="ECO:0000256" key="1">
    <source>
        <dbReference type="SAM" id="MobiDB-lite"/>
    </source>
</evidence>
<protein>
    <submittedName>
        <fullName evidence="3">Uncharacterized protein</fullName>
    </submittedName>
</protein>
<accession>A0A815PVQ7</accession>
<keyword evidence="2" id="KW-0812">Transmembrane</keyword>
<name>A0A815PVQ7_9BILA</name>
<evidence type="ECO:0000313" key="4">
    <source>
        <dbReference type="EMBL" id="CAF4326426.1"/>
    </source>
</evidence>
<sequence>MTSTVSRIKSMRKMEAEATTETKLVENEIQHSVPEQQEEQEQNVNGIGSTSLRPKLSSSAVRVTRVKSSHIRTKEASASKEDNGNRNQHIISSAAEDDNVVKSKRDLFVERYSVLPPLLSVIEIPKSAVNPRVQRVRRQSSATVSFVSLKLKEDNLVSPSPKVAIANPFSVLNSLNLGKLGDIPDNPQQNLFNDKLSDETESSVTNQKRRFLYNTFGENEKQKKERKRRRKSLGAYICCSPCCCLCTALALILLLAGLAVLLALLLPSKTNTITTTSTTTTTTTTATTTTTTSTTSKLKMKTVRFQATGLQQLQRLLPAPVARQLQQ</sequence>
<comment type="caution">
    <text evidence="3">The sequence shown here is derived from an EMBL/GenBank/DDBJ whole genome shotgun (WGS) entry which is preliminary data.</text>
</comment>
<feature type="transmembrane region" description="Helical" evidence="2">
    <location>
        <begin position="233"/>
        <end position="266"/>
    </location>
</feature>
<feature type="compositionally biased region" description="Polar residues" evidence="1">
    <location>
        <begin position="43"/>
        <end position="61"/>
    </location>
</feature>
<dbReference type="AlphaFoldDB" id="A0A815PVQ7"/>